<dbReference type="STRING" id="46680.GCA_000807755_01955"/>
<feature type="domain" description="3-hydroxyacyl-CoA dehydrogenase C-terminal" evidence="4">
    <location>
        <begin position="190"/>
        <end position="287"/>
    </location>
</feature>
<reference evidence="7 8" key="1">
    <citation type="submission" date="2017-06" db="EMBL/GenBank/DDBJ databases">
        <title>Draft genome of Pseudomonas nitroreducens DF05.</title>
        <authorList>
            <person name="Iyer R."/>
        </authorList>
    </citation>
    <scope>NUCLEOTIDE SEQUENCE [LARGE SCALE GENOMIC DNA]</scope>
    <source>
        <strain evidence="7 8">DF05</strain>
    </source>
</reference>
<comment type="caution">
    <text evidence="7">The sequence shown here is derived from an EMBL/GenBank/DDBJ whole genome shotgun (WGS) entry which is preliminary data.</text>
</comment>
<dbReference type="GO" id="GO:0010124">
    <property type="term" value="P:phenylacetate catabolic process"/>
    <property type="evidence" value="ECO:0007669"/>
    <property type="project" value="InterPro"/>
</dbReference>
<name>A0A246FAZ8_PSENT</name>
<dbReference type="Gene3D" id="1.10.1040.10">
    <property type="entry name" value="N-(1-d-carboxylethyl)-l-norvaline Dehydrogenase, domain 2"/>
    <property type="match status" value="1"/>
</dbReference>
<dbReference type="InterPro" id="IPR013328">
    <property type="entry name" value="6PGD_dom2"/>
</dbReference>
<feature type="domain" description="3-hydroxybutyryl-CoA dehydrogenase reduced Rossmann-fold" evidence="6">
    <location>
        <begin position="347"/>
        <end position="416"/>
    </location>
</feature>
<feature type="domain" description="3-hydroxyacyl-CoA dehydrogenase NAD binding" evidence="5">
    <location>
        <begin position="9"/>
        <end position="187"/>
    </location>
</feature>
<evidence type="ECO:0000259" key="4">
    <source>
        <dbReference type="Pfam" id="PF00725"/>
    </source>
</evidence>
<dbReference type="InterPro" id="IPR036291">
    <property type="entry name" value="NAD(P)-bd_dom_sf"/>
</dbReference>
<evidence type="ECO:0000259" key="5">
    <source>
        <dbReference type="Pfam" id="PF02737"/>
    </source>
</evidence>
<dbReference type="PROSITE" id="PS00067">
    <property type="entry name" value="3HCDH"/>
    <property type="match status" value="1"/>
</dbReference>
<evidence type="ECO:0000313" key="7">
    <source>
        <dbReference type="EMBL" id="OWP49942.1"/>
    </source>
</evidence>
<dbReference type="NCBIfam" id="TIGR02279">
    <property type="entry name" value="PaaC-3OHAcCoADH"/>
    <property type="match status" value="1"/>
</dbReference>
<dbReference type="SUPFAM" id="SSF51735">
    <property type="entry name" value="NAD(P)-binding Rossmann-fold domains"/>
    <property type="match status" value="1"/>
</dbReference>
<organism evidence="7 8">
    <name type="scientific">Pseudomonas nitroreducens</name>
    <dbReference type="NCBI Taxonomy" id="46680"/>
    <lineage>
        <taxon>Bacteria</taxon>
        <taxon>Pseudomonadati</taxon>
        <taxon>Pseudomonadota</taxon>
        <taxon>Gammaproteobacteria</taxon>
        <taxon>Pseudomonadales</taxon>
        <taxon>Pseudomonadaceae</taxon>
        <taxon>Pseudomonas</taxon>
    </lineage>
</organism>
<keyword evidence="2" id="KW-0560">Oxidoreductase</keyword>
<dbReference type="InterPro" id="IPR006176">
    <property type="entry name" value="3-OHacyl-CoA_DH_NAD-bd"/>
</dbReference>
<accession>A0A246FAZ8</accession>
<evidence type="ECO:0000259" key="6">
    <source>
        <dbReference type="Pfam" id="PF18321"/>
    </source>
</evidence>
<dbReference type="GO" id="GO:0070403">
    <property type="term" value="F:NAD+ binding"/>
    <property type="evidence" value="ECO:0007669"/>
    <property type="project" value="InterPro"/>
</dbReference>
<dbReference type="Pfam" id="PF00725">
    <property type="entry name" value="3HCDH"/>
    <property type="match status" value="2"/>
</dbReference>
<dbReference type="Pfam" id="PF02737">
    <property type="entry name" value="3HCDH_N"/>
    <property type="match status" value="1"/>
</dbReference>
<dbReference type="Proteomes" id="UP000198145">
    <property type="component" value="Unassembled WGS sequence"/>
</dbReference>
<dbReference type="AlphaFoldDB" id="A0A246FAZ8"/>
<evidence type="ECO:0000256" key="2">
    <source>
        <dbReference type="ARBA" id="ARBA00023002"/>
    </source>
</evidence>
<feature type="domain" description="3-hydroxyacyl-CoA dehydrogenase C-terminal" evidence="4">
    <location>
        <begin position="418"/>
        <end position="500"/>
    </location>
</feature>
<evidence type="ECO:0000256" key="3">
    <source>
        <dbReference type="ARBA" id="ARBA00023027"/>
    </source>
</evidence>
<dbReference type="SUPFAM" id="SSF48179">
    <property type="entry name" value="6-phosphogluconate dehydrogenase C-terminal domain-like"/>
    <property type="match status" value="2"/>
</dbReference>
<dbReference type="GO" id="GO:0006635">
    <property type="term" value="P:fatty acid beta-oxidation"/>
    <property type="evidence" value="ECO:0007669"/>
    <property type="project" value="TreeGrafter"/>
</dbReference>
<proteinExistence type="inferred from homology"/>
<keyword evidence="3" id="KW-0520">NAD</keyword>
<dbReference type="FunFam" id="3.40.50.720:FF:000009">
    <property type="entry name" value="Fatty oxidation complex, alpha subunit"/>
    <property type="match status" value="1"/>
</dbReference>
<dbReference type="PANTHER" id="PTHR48075">
    <property type="entry name" value="3-HYDROXYACYL-COA DEHYDROGENASE FAMILY PROTEIN"/>
    <property type="match status" value="1"/>
</dbReference>
<evidence type="ECO:0000256" key="1">
    <source>
        <dbReference type="ARBA" id="ARBA00009463"/>
    </source>
</evidence>
<dbReference type="RefSeq" id="WP_088418672.1">
    <property type="nucleotide sequence ID" value="NZ_NJBA01000005.1"/>
</dbReference>
<dbReference type="Gene3D" id="3.40.50.720">
    <property type="entry name" value="NAD(P)-binding Rossmann-like Domain"/>
    <property type="match status" value="1"/>
</dbReference>
<dbReference type="eggNOG" id="COG1250">
    <property type="taxonomic scope" value="Bacteria"/>
</dbReference>
<dbReference type="NCBIfam" id="NF006124">
    <property type="entry name" value="PRK08268.1"/>
    <property type="match status" value="1"/>
</dbReference>
<dbReference type="InterPro" id="IPR008927">
    <property type="entry name" value="6-PGluconate_DH-like_C_sf"/>
</dbReference>
<evidence type="ECO:0000313" key="8">
    <source>
        <dbReference type="Proteomes" id="UP000198145"/>
    </source>
</evidence>
<dbReference type="GO" id="GO:0008691">
    <property type="term" value="F:3-hydroxybutyryl-CoA dehydrogenase activity"/>
    <property type="evidence" value="ECO:0007669"/>
    <property type="project" value="InterPro"/>
</dbReference>
<sequence length="505" mass="52914">MSALSKNAKVAVIGAGAMGAGIAQVAAQAGHPVKLHDNRPGAAAQAVDGIDRQLGRLVEKGKLPAEERAAIVARLQPVEAIEALADSKLVIEAIVENLEVKRGLFQQLEALCAEDCILASNTSSLSITSLAAGLKRPQQVVGMHFFNPAPLMALVEIVSGLATDPALADSLYATSLAWGKKPVHTKSTPGFIVNRVARPFYAESLRLLQEGAADCATLDALMRDAGGFRMGAFELTDLIGHDVNYAVTSSVFAAYYGDFRFQPSLIQKELVDAGRLGRKSGRGFYDYAEGAERPQPASLSSTAAVSACVLEGDLGVAQPLIQRLKDAGIEITQRAGNGLLRVGDAVIALSDGRLASQRAKEDGLRNLVLIDLALDYTTAARLGVSCSADTTPKALDQAVALLVKAGIAASRLSDTPGLAVLRTVAMLANEGADAVLQGVGSPGDIDLAMRAGVNYPQGPLAWAGQIGIGNVLRVLDNLQAAYGEDRYRPSLLLRRLHAEGGAFHE</sequence>
<dbReference type="EMBL" id="NJBA01000005">
    <property type="protein sequence ID" value="OWP49942.1"/>
    <property type="molecule type" value="Genomic_DNA"/>
</dbReference>
<dbReference type="InterPro" id="IPR006108">
    <property type="entry name" value="3HC_DH_C"/>
</dbReference>
<comment type="similarity">
    <text evidence="1">Belongs to the 3-hydroxyacyl-CoA dehydrogenase family.</text>
</comment>
<protein>
    <submittedName>
        <fullName evidence="7">3-hydroxyacyl-CoA dehydrogenase PaaC</fullName>
    </submittedName>
</protein>
<dbReference type="PANTHER" id="PTHR48075:SF5">
    <property type="entry name" value="3-HYDROXYBUTYRYL-COA DEHYDROGENASE"/>
    <property type="match status" value="1"/>
</dbReference>
<dbReference type="Pfam" id="PF18321">
    <property type="entry name" value="3HCDH_RFF"/>
    <property type="match status" value="1"/>
</dbReference>
<dbReference type="InterPro" id="IPR011967">
    <property type="entry name" value="3-OHacyl-CoA_DH_PaaH"/>
</dbReference>
<dbReference type="Gene3D" id="1.10.1040.50">
    <property type="match status" value="1"/>
</dbReference>
<dbReference type="InterPro" id="IPR041040">
    <property type="entry name" value="3HCDH_RFF"/>
</dbReference>
<gene>
    <name evidence="7" type="primary">paaC</name>
    <name evidence="7" type="ORF">CEG18_16005</name>
</gene>
<dbReference type="InterPro" id="IPR006180">
    <property type="entry name" value="3-OHacyl-CoA_DH_CS"/>
</dbReference>